<accession>A0AAV4P5C9</accession>
<keyword evidence="2" id="KW-1185">Reference proteome</keyword>
<reference evidence="1 2" key="1">
    <citation type="submission" date="2021-06" db="EMBL/GenBank/DDBJ databases">
        <title>Caerostris darwini draft genome.</title>
        <authorList>
            <person name="Kono N."/>
            <person name="Arakawa K."/>
        </authorList>
    </citation>
    <scope>NUCLEOTIDE SEQUENCE [LARGE SCALE GENOMIC DNA]</scope>
</reference>
<proteinExistence type="predicted"/>
<evidence type="ECO:0000313" key="1">
    <source>
        <dbReference type="EMBL" id="GIX91849.1"/>
    </source>
</evidence>
<evidence type="ECO:0000313" key="2">
    <source>
        <dbReference type="Proteomes" id="UP001054837"/>
    </source>
</evidence>
<name>A0AAV4P5C9_9ARAC</name>
<organism evidence="1 2">
    <name type="scientific">Caerostris darwini</name>
    <dbReference type="NCBI Taxonomy" id="1538125"/>
    <lineage>
        <taxon>Eukaryota</taxon>
        <taxon>Metazoa</taxon>
        <taxon>Ecdysozoa</taxon>
        <taxon>Arthropoda</taxon>
        <taxon>Chelicerata</taxon>
        <taxon>Arachnida</taxon>
        <taxon>Araneae</taxon>
        <taxon>Araneomorphae</taxon>
        <taxon>Entelegynae</taxon>
        <taxon>Araneoidea</taxon>
        <taxon>Araneidae</taxon>
        <taxon>Caerostris</taxon>
    </lineage>
</organism>
<sequence>MFLFFQTLSNAGFFPSKSAVQSLENKESNRFAQSSPVPQLYLLTTLLLFCTYVQTATNPTMAFYKKQNKIPLNRTTVNRAHFEKNWKKNGVPSKCTDHFM</sequence>
<protein>
    <submittedName>
        <fullName evidence="1">Uncharacterized protein</fullName>
    </submittedName>
</protein>
<dbReference type="Proteomes" id="UP001054837">
    <property type="component" value="Unassembled WGS sequence"/>
</dbReference>
<dbReference type="EMBL" id="BPLQ01002339">
    <property type="protein sequence ID" value="GIX91849.1"/>
    <property type="molecule type" value="Genomic_DNA"/>
</dbReference>
<comment type="caution">
    <text evidence="1">The sequence shown here is derived from an EMBL/GenBank/DDBJ whole genome shotgun (WGS) entry which is preliminary data.</text>
</comment>
<dbReference type="AlphaFoldDB" id="A0AAV4P5C9"/>
<gene>
    <name evidence="1" type="ORF">CDAR_221011</name>
</gene>